<evidence type="ECO:0000256" key="1">
    <source>
        <dbReference type="SAM" id="Phobius"/>
    </source>
</evidence>
<keyword evidence="1" id="KW-1133">Transmembrane helix</keyword>
<keyword evidence="3" id="KW-1185">Reference proteome</keyword>
<reference evidence="3" key="1">
    <citation type="journal article" date="2019" name="Int. J. Syst. Evol. Microbiol.">
        <title>The Global Catalogue of Microorganisms (GCM) 10K type strain sequencing project: providing services to taxonomists for standard genome sequencing and annotation.</title>
        <authorList>
            <consortium name="The Broad Institute Genomics Platform"/>
            <consortium name="The Broad Institute Genome Sequencing Center for Infectious Disease"/>
            <person name="Wu L."/>
            <person name="Ma J."/>
        </authorList>
    </citation>
    <scope>NUCLEOTIDE SEQUENCE [LARGE SCALE GENOMIC DNA]</scope>
    <source>
        <strain evidence="3">NBRC 102520</strain>
    </source>
</reference>
<dbReference type="RefSeq" id="WP_284268201.1">
    <property type="nucleotide sequence ID" value="NZ_BSOW01000014.1"/>
</dbReference>
<keyword evidence="1" id="KW-0472">Membrane</keyword>
<name>A0ABQ6B3B8_9BRAD</name>
<dbReference type="Proteomes" id="UP001156905">
    <property type="component" value="Unassembled WGS sequence"/>
</dbReference>
<proteinExistence type="predicted"/>
<feature type="transmembrane region" description="Helical" evidence="1">
    <location>
        <begin position="19"/>
        <end position="37"/>
    </location>
</feature>
<organism evidence="2 3">
    <name type="scientific">Bradyrhizobium iriomotense</name>
    <dbReference type="NCBI Taxonomy" id="441950"/>
    <lineage>
        <taxon>Bacteria</taxon>
        <taxon>Pseudomonadati</taxon>
        <taxon>Pseudomonadota</taxon>
        <taxon>Alphaproteobacteria</taxon>
        <taxon>Hyphomicrobiales</taxon>
        <taxon>Nitrobacteraceae</taxon>
        <taxon>Bradyrhizobium</taxon>
    </lineage>
</organism>
<evidence type="ECO:0000313" key="2">
    <source>
        <dbReference type="EMBL" id="GLR87385.1"/>
    </source>
</evidence>
<protein>
    <submittedName>
        <fullName evidence="2">Uncharacterized protein</fullName>
    </submittedName>
</protein>
<gene>
    <name evidence="2" type="ORF">GCM10007857_40960</name>
</gene>
<evidence type="ECO:0000313" key="3">
    <source>
        <dbReference type="Proteomes" id="UP001156905"/>
    </source>
</evidence>
<dbReference type="EMBL" id="BSOW01000014">
    <property type="protein sequence ID" value="GLR87385.1"/>
    <property type="molecule type" value="Genomic_DNA"/>
</dbReference>
<accession>A0ABQ6B3B8</accession>
<sequence length="56" mass="6159">MAKTPAASSGDARPRLRSLITSVLFVLIAIMIVRDILVRRWSGSPPPSQDTTQQPR</sequence>
<comment type="caution">
    <text evidence="2">The sequence shown here is derived from an EMBL/GenBank/DDBJ whole genome shotgun (WGS) entry which is preliminary data.</text>
</comment>
<keyword evidence="1" id="KW-0812">Transmembrane</keyword>